<dbReference type="RefSeq" id="WP_098038673.1">
    <property type="nucleotide sequence ID" value="NZ_CWGJ01000024.1"/>
</dbReference>
<sequence>MEELKSRPLEELSTKDLLSLIQQLDGNIRQEVAPLQYLTGEYTDIADDLLLDIGVKEVSLPLAY</sequence>
<evidence type="ECO:0000313" key="2">
    <source>
        <dbReference type="Proteomes" id="UP000220251"/>
    </source>
</evidence>
<protein>
    <submittedName>
        <fullName evidence="1">Uncharacterized protein</fullName>
    </submittedName>
</protein>
<organism evidence="1 2">
    <name type="scientific">Estrella lausannensis</name>
    <dbReference type="NCBI Taxonomy" id="483423"/>
    <lineage>
        <taxon>Bacteria</taxon>
        <taxon>Pseudomonadati</taxon>
        <taxon>Chlamydiota</taxon>
        <taxon>Chlamydiia</taxon>
        <taxon>Parachlamydiales</taxon>
        <taxon>Candidatus Criblamydiaceae</taxon>
        <taxon>Estrella</taxon>
    </lineage>
</organism>
<gene>
    <name evidence="1" type="ORF">ELAC_1477</name>
</gene>
<dbReference type="EMBL" id="CWGJ01000024">
    <property type="protein sequence ID" value="CRX38810.1"/>
    <property type="molecule type" value="Genomic_DNA"/>
</dbReference>
<evidence type="ECO:0000313" key="1">
    <source>
        <dbReference type="EMBL" id="CRX38810.1"/>
    </source>
</evidence>
<keyword evidence="2" id="KW-1185">Reference proteome</keyword>
<dbReference type="Proteomes" id="UP000220251">
    <property type="component" value="Unassembled WGS sequence"/>
</dbReference>
<accession>A0A0H5E6A8</accession>
<proteinExistence type="predicted"/>
<name>A0A0H5E6A8_9BACT</name>
<dbReference type="AlphaFoldDB" id="A0A0H5E6A8"/>
<reference evidence="2" key="1">
    <citation type="submission" date="2015-06" db="EMBL/GenBank/DDBJ databases">
        <authorList>
            <person name="Bertelli C."/>
        </authorList>
    </citation>
    <scope>NUCLEOTIDE SEQUENCE [LARGE SCALE GENOMIC DNA]</scope>
    <source>
        <strain evidence="2">CRIB-30</strain>
    </source>
</reference>